<proteinExistence type="predicted"/>
<dbReference type="GO" id="GO:0005886">
    <property type="term" value="C:plasma membrane"/>
    <property type="evidence" value="ECO:0007669"/>
    <property type="project" value="TreeGrafter"/>
</dbReference>
<dbReference type="GO" id="GO:0015661">
    <property type="term" value="F:L-lysine efflux transmembrane transporter activity"/>
    <property type="evidence" value="ECO:0007669"/>
    <property type="project" value="InterPro"/>
</dbReference>
<name>A0A9D2GR18_9BACT</name>
<feature type="transmembrane region" description="Helical" evidence="1">
    <location>
        <begin position="35"/>
        <end position="52"/>
    </location>
</feature>
<feature type="non-terminal residue" evidence="2">
    <location>
        <position position="177"/>
    </location>
</feature>
<reference evidence="2" key="1">
    <citation type="journal article" date="2021" name="PeerJ">
        <title>Extensive microbial diversity within the chicken gut microbiome revealed by metagenomics and culture.</title>
        <authorList>
            <person name="Gilroy R."/>
            <person name="Ravi A."/>
            <person name="Getino M."/>
            <person name="Pursley I."/>
            <person name="Horton D.L."/>
            <person name="Alikhan N.F."/>
            <person name="Baker D."/>
            <person name="Gharbi K."/>
            <person name="Hall N."/>
            <person name="Watson M."/>
            <person name="Adriaenssens E.M."/>
            <person name="Foster-Nyarko E."/>
            <person name="Jarju S."/>
            <person name="Secka A."/>
            <person name="Antonio M."/>
            <person name="Oren A."/>
            <person name="Chaudhuri R.R."/>
            <person name="La Ragione R."/>
            <person name="Hildebrand F."/>
            <person name="Pallen M.J."/>
        </authorList>
    </citation>
    <scope>NUCLEOTIDE SEQUENCE</scope>
    <source>
        <strain evidence="2">Gambia16-554</strain>
    </source>
</reference>
<dbReference type="PANTHER" id="PTHR35804:SF1">
    <property type="entry name" value="LYSINE EXPORTER LYSO"/>
    <property type="match status" value="1"/>
</dbReference>
<dbReference type="PANTHER" id="PTHR35804">
    <property type="entry name" value="LYSINE EXPORTER LYSO"/>
    <property type="match status" value="1"/>
</dbReference>
<evidence type="ECO:0000313" key="2">
    <source>
        <dbReference type="EMBL" id="HIZ85993.1"/>
    </source>
</evidence>
<keyword evidence="1" id="KW-0472">Membrane</keyword>
<dbReference type="AlphaFoldDB" id="A0A9D2GR18"/>
<dbReference type="EMBL" id="DXAW01000100">
    <property type="protein sequence ID" value="HIZ85993.1"/>
    <property type="molecule type" value="Genomic_DNA"/>
</dbReference>
<evidence type="ECO:0000313" key="3">
    <source>
        <dbReference type="Proteomes" id="UP000824115"/>
    </source>
</evidence>
<sequence length="177" mass="18753">MRDSLIILAFFAVGTVLGLYDVLPFDISQTDIAMYALYALIFVVGFSIGNNPDIVSSFRKLNPSLALLPLCTVLGTLAASALLGLLLPQRSVPETMAVGSGFAYYSLSSVIITEYKGAELGTVALIANIIREFLTLVAAPLLVRWFGSLAPIAAGGATTADVTLPVITRYSGERYSV</sequence>
<feature type="transmembrane region" description="Helical" evidence="1">
    <location>
        <begin position="64"/>
        <end position="87"/>
    </location>
</feature>
<dbReference type="Pfam" id="PF03956">
    <property type="entry name" value="Lys_export"/>
    <property type="match status" value="1"/>
</dbReference>
<keyword evidence="1" id="KW-1133">Transmembrane helix</keyword>
<dbReference type="InterPro" id="IPR005642">
    <property type="entry name" value="LysO"/>
</dbReference>
<keyword evidence="1" id="KW-0812">Transmembrane</keyword>
<feature type="transmembrane region" description="Helical" evidence="1">
    <location>
        <begin position="6"/>
        <end position="23"/>
    </location>
</feature>
<reference evidence="2" key="2">
    <citation type="submission" date="2021-04" db="EMBL/GenBank/DDBJ databases">
        <authorList>
            <person name="Gilroy R."/>
        </authorList>
    </citation>
    <scope>NUCLEOTIDE SEQUENCE</scope>
    <source>
        <strain evidence="2">Gambia16-554</strain>
    </source>
</reference>
<accession>A0A9D2GR18</accession>
<comment type="caution">
    <text evidence="2">The sequence shown here is derived from an EMBL/GenBank/DDBJ whole genome shotgun (WGS) entry which is preliminary data.</text>
</comment>
<organism evidence="2 3">
    <name type="scientific">Candidatus Coprenecus stercoravium</name>
    <dbReference type="NCBI Taxonomy" id="2840735"/>
    <lineage>
        <taxon>Bacteria</taxon>
        <taxon>Pseudomonadati</taxon>
        <taxon>Bacteroidota</taxon>
        <taxon>Bacteroidia</taxon>
        <taxon>Bacteroidales</taxon>
        <taxon>Rikenellaceae</taxon>
        <taxon>Rikenellaceae incertae sedis</taxon>
        <taxon>Candidatus Coprenecus</taxon>
    </lineage>
</organism>
<evidence type="ECO:0000256" key="1">
    <source>
        <dbReference type="SAM" id="Phobius"/>
    </source>
</evidence>
<protein>
    <submittedName>
        <fullName evidence="2">Lysine exporter LysO family protein</fullName>
    </submittedName>
</protein>
<dbReference type="Proteomes" id="UP000824115">
    <property type="component" value="Unassembled WGS sequence"/>
</dbReference>
<gene>
    <name evidence="2" type="ORF">IAC04_05845</name>
</gene>